<keyword evidence="2" id="KW-1185">Reference proteome</keyword>
<dbReference type="Proteomes" id="UP000828390">
    <property type="component" value="Unassembled WGS sequence"/>
</dbReference>
<dbReference type="EMBL" id="JAIWYP010000005">
    <property type="protein sequence ID" value="KAH3818008.1"/>
    <property type="molecule type" value="Genomic_DNA"/>
</dbReference>
<reference evidence="1" key="1">
    <citation type="journal article" date="2019" name="bioRxiv">
        <title>The Genome of the Zebra Mussel, Dreissena polymorpha: A Resource for Invasive Species Research.</title>
        <authorList>
            <person name="McCartney M.A."/>
            <person name="Auch B."/>
            <person name="Kono T."/>
            <person name="Mallez S."/>
            <person name="Zhang Y."/>
            <person name="Obille A."/>
            <person name="Becker A."/>
            <person name="Abrahante J.E."/>
            <person name="Garbe J."/>
            <person name="Badalamenti J.P."/>
            <person name="Herman A."/>
            <person name="Mangelson H."/>
            <person name="Liachko I."/>
            <person name="Sullivan S."/>
            <person name="Sone E.D."/>
            <person name="Koren S."/>
            <person name="Silverstein K.A.T."/>
            <person name="Beckman K.B."/>
            <person name="Gohl D.M."/>
        </authorList>
    </citation>
    <scope>NUCLEOTIDE SEQUENCE</scope>
    <source>
        <strain evidence="1">Duluth1</strain>
        <tissue evidence="1">Whole animal</tissue>
    </source>
</reference>
<evidence type="ECO:0000313" key="1">
    <source>
        <dbReference type="EMBL" id="KAH3818008.1"/>
    </source>
</evidence>
<sequence length="57" mass="6427">MVDRWDKRENWPSELCVFGDHGNGMRGNHDNIEGWIPARGDWNKLIDGGSDVIGSCL</sequence>
<comment type="caution">
    <text evidence="1">The sequence shown here is derived from an EMBL/GenBank/DDBJ whole genome shotgun (WGS) entry which is preliminary data.</text>
</comment>
<proteinExistence type="predicted"/>
<dbReference type="AlphaFoldDB" id="A0A9D4GM11"/>
<organism evidence="1 2">
    <name type="scientific">Dreissena polymorpha</name>
    <name type="common">Zebra mussel</name>
    <name type="synonym">Mytilus polymorpha</name>
    <dbReference type="NCBI Taxonomy" id="45954"/>
    <lineage>
        <taxon>Eukaryota</taxon>
        <taxon>Metazoa</taxon>
        <taxon>Spiralia</taxon>
        <taxon>Lophotrochozoa</taxon>
        <taxon>Mollusca</taxon>
        <taxon>Bivalvia</taxon>
        <taxon>Autobranchia</taxon>
        <taxon>Heteroconchia</taxon>
        <taxon>Euheterodonta</taxon>
        <taxon>Imparidentia</taxon>
        <taxon>Neoheterodontei</taxon>
        <taxon>Myida</taxon>
        <taxon>Dreissenoidea</taxon>
        <taxon>Dreissenidae</taxon>
        <taxon>Dreissena</taxon>
    </lineage>
</organism>
<reference evidence="1" key="2">
    <citation type="submission" date="2020-11" db="EMBL/GenBank/DDBJ databases">
        <authorList>
            <person name="McCartney M.A."/>
            <person name="Auch B."/>
            <person name="Kono T."/>
            <person name="Mallez S."/>
            <person name="Becker A."/>
            <person name="Gohl D.M."/>
            <person name="Silverstein K.A.T."/>
            <person name="Koren S."/>
            <person name="Bechman K.B."/>
            <person name="Herman A."/>
            <person name="Abrahante J.E."/>
            <person name="Garbe J."/>
        </authorList>
    </citation>
    <scope>NUCLEOTIDE SEQUENCE</scope>
    <source>
        <strain evidence="1">Duluth1</strain>
        <tissue evidence="1">Whole animal</tissue>
    </source>
</reference>
<gene>
    <name evidence="1" type="ORF">DPMN_119593</name>
</gene>
<evidence type="ECO:0000313" key="2">
    <source>
        <dbReference type="Proteomes" id="UP000828390"/>
    </source>
</evidence>
<name>A0A9D4GM11_DREPO</name>
<protein>
    <submittedName>
        <fullName evidence="1">Uncharacterized protein</fullName>
    </submittedName>
</protein>
<accession>A0A9D4GM11</accession>